<accession>A0ABS9BTS6</accession>
<gene>
    <name evidence="2" type="ORF">L0U89_04500</name>
</gene>
<comment type="caution">
    <text evidence="2">The sequence shown here is derived from an EMBL/GenBank/DDBJ whole genome shotgun (WGS) entry which is preliminary data.</text>
</comment>
<feature type="transmembrane region" description="Helical" evidence="1">
    <location>
        <begin position="164"/>
        <end position="193"/>
    </location>
</feature>
<name>A0ABS9BTS6_9BACT</name>
<keyword evidence="1" id="KW-0812">Transmembrane</keyword>
<evidence type="ECO:0000256" key="1">
    <source>
        <dbReference type="SAM" id="Phobius"/>
    </source>
</evidence>
<organism evidence="2 3">
    <name type="scientific">Mariniradius sediminis</name>
    <dbReference type="NCBI Taxonomy" id="2909237"/>
    <lineage>
        <taxon>Bacteria</taxon>
        <taxon>Pseudomonadati</taxon>
        <taxon>Bacteroidota</taxon>
        <taxon>Cytophagia</taxon>
        <taxon>Cytophagales</taxon>
        <taxon>Cyclobacteriaceae</taxon>
        <taxon>Mariniradius</taxon>
    </lineage>
</organism>
<dbReference type="RefSeq" id="WP_234860430.1">
    <property type="nucleotide sequence ID" value="NZ_JAKEVZ010000002.1"/>
</dbReference>
<feature type="transmembrane region" description="Helical" evidence="1">
    <location>
        <begin position="306"/>
        <end position="324"/>
    </location>
</feature>
<feature type="transmembrane region" description="Helical" evidence="1">
    <location>
        <begin position="199"/>
        <end position="217"/>
    </location>
</feature>
<proteinExistence type="predicted"/>
<feature type="transmembrane region" description="Helical" evidence="1">
    <location>
        <begin position="135"/>
        <end position="152"/>
    </location>
</feature>
<feature type="transmembrane region" description="Helical" evidence="1">
    <location>
        <begin position="271"/>
        <end position="294"/>
    </location>
</feature>
<dbReference type="Proteomes" id="UP001201449">
    <property type="component" value="Unassembled WGS sequence"/>
</dbReference>
<reference evidence="2 3" key="1">
    <citation type="submission" date="2022-01" db="EMBL/GenBank/DDBJ databases">
        <title>Mariniradius saccharolyticus sp. nov., isolated from sediment of a river.</title>
        <authorList>
            <person name="Liu H."/>
        </authorList>
    </citation>
    <scope>NUCLEOTIDE SEQUENCE [LARGE SCALE GENOMIC DNA]</scope>
    <source>
        <strain evidence="2 3">RY-2</strain>
    </source>
</reference>
<evidence type="ECO:0008006" key="4">
    <source>
        <dbReference type="Google" id="ProtNLM"/>
    </source>
</evidence>
<feature type="transmembrane region" description="Helical" evidence="1">
    <location>
        <begin position="110"/>
        <end position="129"/>
    </location>
</feature>
<sequence>MKLLESRTLQLAVLTLLFAGINGFWFWKMGIMTDYDTWGYLEYADEIREEGIFFKPHWFWYIGYVLFVLLAQSIVPGLEGIVLFQYVFAYFGMVALYFAAINLYGKPKTAFVACIWVLGFVMISFWNLFVYAESLMISLYCMGFYFLSLAHRGKVTLGKGILGAAVLVWAILCKPTGVALLAGLAAIATVWAWRKLPSVGWKIAFSAAVIVGFLGLLNQMLATFGIVEAYQNGEIVYNVHKLPAYASYLQLAVPANLDLPAQDLQPISKILYLWAFNPIYSLKLFGAKLFYYLLYVRPYYSWPHNMLALALLLPMYWAFIRAMLGRSLGIYPKAFSLTVVGCSALSVALLADNWNSRFLMPVLPLVFLVGGNPLNESIANARKATTK</sequence>
<dbReference type="EMBL" id="JAKEVZ010000002">
    <property type="protein sequence ID" value="MCF1750323.1"/>
    <property type="molecule type" value="Genomic_DNA"/>
</dbReference>
<keyword evidence="1" id="KW-1133">Transmembrane helix</keyword>
<keyword evidence="3" id="KW-1185">Reference proteome</keyword>
<feature type="transmembrane region" description="Helical" evidence="1">
    <location>
        <begin position="81"/>
        <end position="103"/>
    </location>
</feature>
<evidence type="ECO:0000313" key="3">
    <source>
        <dbReference type="Proteomes" id="UP001201449"/>
    </source>
</evidence>
<evidence type="ECO:0000313" key="2">
    <source>
        <dbReference type="EMBL" id="MCF1750323.1"/>
    </source>
</evidence>
<feature type="transmembrane region" description="Helical" evidence="1">
    <location>
        <begin position="6"/>
        <end position="27"/>
    </location>
</feature>
<feature type="transmembrane region" description="Helical" evidence="1">
    <location>
        <begin position="58"/>
        <end position="75"/>
    </location>
</feature>
<protein>
    <recommendedName>
        <fullName evidence="4">Dolichyl-phosphate-mannose-protein mannosyltransferase</fullName>
    </recommendedName>
</protein>
<feature type="transmembrane region" description="Helical" evidence="1">
    <location>
        <begin position="357"/>
        <end position="374"/>
    </location>
</feature>
<feature type="transmembrane region" description="Helical" evidence="1">
    <location>
        <begin position="331"/>
        <end position="351"/>
    </location>
</feature>
<keyword evidence="1" id="KW-0472">Membrane</keyword>